<dbReference type="GO" id="GO:0075523">
    <property type="term" value="P:viral translational frameshifting"/>
    <property type="evidence" value="ECO:0007669"/>
    <property type="project" value="UniProtKB-KW"/>
</dbReference>
<dbReference type="Pfam" id="PF02100">
    <property type="entry name" value="ODC_AZ"/>
    <property type="match status" value="1"/>
</dbReference>
<dbReference type="GO" id="GO:0008073">
    <property type="term" value="F:ornithine decarboxylase inhibitor activity"/>
    <property type="evidence" value="ECO:0007669"/>
    <property type="project" value="InterPro"/>
</dbReference>
<comment type="subunit">
    <text evidence="2">Interacts with ODC1 and thereby sterically blocks ODC homodimerization.</text>
</comment>
<evidence type="ECO:0000256" key="4">
    <source>
        <dbReference type="ARBA" id="ARBA00022758"/>
    </source>
</evidence>
<dbReference type="GO" id="GO:0045732">
    <property type="term" value="P:positive regulation of protein catabolic process"/>
    <property type="evidence" value="ECO:0007669"/>
    <property type="project" value="TreeGrafter"/>
</dbReference>
<feature type="non-terminal residue" evidence="5">
    <location>
        <position position="1"/>
    </location>
</feature>
<protein>
    <recommendedName>
        <fullName evidence="3">Ornithine decarboxylase antizyme</fullName>
    </recommendedName>
</protein>
<keyword evidence="6" id="KW-1185">Reference proteome</keyword>
<sequence>RNLAVWACVTSPFTWERGLGGGFDAPHAAYVSTRAEGSGVGKPTEPPVVGSHAKPVPGQEVVEAAQSGCTRLSFEFQLAEQTRVVWDTVVTGRRLYLSLGGALPEGSKEAFVSLLEYAEEVLECTHVLVCFKKDRSDRALLIRTFMFLGFMAIPPGHPMAPANNDHIYMLYEIE</sequence>
<evidence type="ECO:0000256" key="2">
    <source>
        <dbReference type="ARBA" id="ARBA00011836"/>
    </source>
</evidence>
<evidence type="ECO:0000313" key="6">
    <source>
        <dbReference type="Proteomes" id="UP001497623"/>
    </source>
</evidence>
<dbReference type="InterPro" id="IPR016181">
    <property type="entry name" value="Acyl_CoA_acyltransferase"/>
</dbReference>
<dbReference type="Gene3D" id="3.40.630.60">
    <property type="match status" value="1"/>
</dbReference>
<dbReference type="PANTHER" id="PTHR10279">
    <property type="entry name" value="ORNITHINE DECARBOXYLASE ANTIZYME"/>
    <property type="match status" value="1"/>
</dbReference>
<organism evidence="5 6">
    <name type="scientific">Meganyctiphanes norvegica</name>
    <name type="common">Northern krill</name>
    <name type="synonym">Thysanopoda norvegica</name>
    <dbReference type="NCBI Taxonomy" id="48144"/>
    <lineage>
        <taxon>Eukaryota</taxon>
        <taxon>Metazoa</taxon>
        <taxon>Ecdysozoa</taxon>
        <taxon>Arthropoda</taxon>
        <taxon>Crustacea</taxon>
        <taxon>Multicrustacea</taxon>
        <taxon>Malacostraca</taxon>
        <taxon>Eumalacostraca</taxon>
        <taxon>Eucarida</taxon>
        <taxon>Euphausiacea</taxon>
        <taxon>Euphausiidae</taxon>
        <taxon>Meganyctiphanes</taxon>
    </lineage>
</organism>
<dbReference type="InterPro" id="IPR002993">
    <property type="entry name" value="ODC_AZ"/>
</dbReference>
<name>A0AAV2R4F8_MEGNR</name>
<keyword evidence="4" id="KW-0688">Ribosomal frameshifting</keyword>
<reference evidence="5 6" key="1">
    <citation type="submission" date="2024-05" db="EMBL/GenBank/DDBJ databases">
        <authorList>
            <person name="Wallberg A."/>
        </authorList>
    </citation>
    <scope>NUCLEOTIDE SEQUENCE [LARGE SCALE GENOMIC DNA]</scope>
</reference>
<dbReference type="GO" id="GO:0005634">
    <property type="term" value="C:nucleus"/>
    <property type="evidence" value="ECO:0007669"/>
    <property type="project" value="TreeGrafter"/>
</dbReference>
<evidence type="ECO:0000256" key="3">
    <source>
        <dbReference type="ARBA" id="ARBA00017712"/>
    </source>
</evidence>
<dbReference type="Proteomes" id="UP001497623">
    <property type="component" value="Unassembled WGS sequence"/>
</dbReference>
<dbReference type="PANTHER" id="PTHR10279:SF10">
    <property type="entry name" value="ORNITHINE DECARBOXYLASE ANTIZYME"/>
    <property type="match status" value="1"/>
</dbReference>
<dbReference type="EMBL" id="CAXKWB010015750">
    <property type="protein sequence ID" value="CAL4114331.1"/>
    <property type="molecule type" value="Genomic_DNA"/>
</dbReference>
<comment type="caution">
    <text evidence="5">The sequence shown here is derived from an EMBL/GenBank/DDBJ whole genome shotgun (WGS) entry which is preliminary data.</text>
</comment>
<proteinExistence type="inferred from homology"/>
<gene>
    <name evidence="5" type="ORF">MNOR_LOCUS20397</name>
</gene>
<dbReference type="SUPFAM" id="SSF55729">
    <property type="entry name" value="Acyl-CoA N-acyltransferases (Nat)"/>
    <property type="match status" value="1"/>
</dbReference>
<dbReference type="AlphaFoldDB" id="A0AAV2R4F8"/>
<evidence type="ECO:0000256" key="1">
    <source>
        <dbReference type="ARBA" id="ARBA00008796"/>
    </source>
</evidence>
<dbReference type="InterPro" id="IPR038581">
    <property type="entry name" value="ODC_AZ_sf"/>
</dbReference>
<dbReference type="GO" id="GO:0005737">
    <property type="term" value="C:cytoplasm"/>
    <property type="evidence" value="ECO:0007669"/>
    <property type="project" value="TreeGrafter"/>
</dbReference>
<accession>A0AAV2R4F8</accession>
<comment type="similarity">
    <text evidence="1">Belongs to the ODC antizyme family.</text>
</comment>
<evidence type="ECO:0000313" key="5">
    <source>
        <dbReference type="EMBL" id="CAL4114331.1"/>
    </source>
</evidence>